<dbReference type="Gene3D" id="3.30.70.20">
    <property type="match status" value="2"/>
</dbReference>
<keyword evidence="4" id="KW-0411">Iron-sulfur</keyword>
<dbReference type="PROSITE" id="PS00198">
    <property type="entry name" value="4FE4S_FER_1"/>
    <property type="match status" value="1"/>
</dbReference>
<dbReference type="GO" id="GO:0046872">
    <property type="term" value="F:metal ion binding"/>
    <property type="evidence" value="ECO:0007669"/>
    <property type="project" value="UniProtKB-KW"/>
</dbReference>
<dbReference type="InterPro" id="IPR017900">
    <property type="entry name" value="4Fe4S_Fe_S_CS"/>
</dbReference>
<name>A0A5B8Z8N1_CYTDA</name>
<dbReference type="STRING" id="1742359.GCA_001439625_03646"/>
<protein>
    <submittedName>
        <fullName evidence="6">4Fe-4S dicluster domain-containing protein</fullName>
    </submittedName>
</protein>
<dbReference type="AlphaFoldDB" id="A0A5B8Z8N1"/>
<reference evidence="7" key="1">
    <citation type="submission" date="2019-08" db="EMBL/GenBank/DDBJ databases">
        <authorList>
            <person name="Zheng X."/>
        </authorList>
    </citation>
    <scope>NUCLEOTIDE SEQUENCE [LARGE SCALE GENOMIC DNA]</scope>
    <source>
        <strain evidence="7">FJAT-25496</strain>
    </source>
</reference>
<organism evidence="6 7">
    <name type="scientific">Cytobacillus dafuensis</name>
    <name type="common">Bacillus dafuensis</name>
    <dbReference type="NCBI Taxonomy" id="1742359"/>
    <lineage>
        <taxon>Bacteria</taxon>
        <taxon>Bacillati</taxon>
        <taxon>Bacillota</taxon>
        <taxon>Bacilli</taxon>
        <taxon>Bacillales</taxon>
        <taxon>Bacillaceae</taxon>
        <taxon>Cytobacillus</taxon>
    </lineage>
</organism>
<dbReference type="OrthoDB" id="9798098at2"/>
<sequence>MTSQWMFYIDLNKCINCKSCEMACNEYNALNGVYRRKVISYDTELSETNVHLSISCNHCRNPVCVLICPENNFQKRQDGIVIHNSTNCKSCKRCMKACPFHALKLNPKTNRADKCNFCVERIDKGLKPVCIENCLTGALSMIKVNTNNIKSYTLNNLNIPIVKYTNPSIFIFEKQKGQIFLREGCNPI</sequence>
<evidence type="ECO:0000313" key="7">
    <source>
        <dbReference type="Proteomes" id="UP000321555"/>
    </source>
</evidence>
<evidence type="ECO:0000313" key="6">
    <source>
        <dbReference type="EMBL" id="QED49465.1"/>
    </source>
</evidence>
<keyword evidence="3" id="KW-0408">Iron</keyword>
<dbReference type="KEGG" id="bda:FSZ17_20565"/>
<dbReference type="PANTHER" id="PTHR43177:SF3">
    <property type="entry name" value="PROTEIN NRFC HOMOLOG"/>
    <property type="match status" value="1"/>
</dbReference>
<dbReference type="Pfam" id="PF12797">
    <property type="entry name" value="Fer4_2"/>
    <property type="match status" value="1"/>
</dbReference>
<feature type="domain" description="4Fe-4S ferredoxin-type" evidence="5">
    <location>
        <begin position="5"/>
        <end position="35"/>
    </location>
</feature>
<keyword evidence="7" id="KW-1185">Reference proteome</keyword>
<feature type="domain" description="4Fe-4S ferredoxin-type" evidence="5">
    <location>
        <begin position="79"/>
        <end position="108"/>
    </location>
</feature>
<dbReference type="PROSITE" id="PS51379">
    <property type="entry name" value="4FE4S_FER_2"/>
    <property type="match status" value="2"/>
</dbReference>
<evidence type="ECO:0000256" key="1">
    <source>
        <dbReference type="ARBA" id="ARBA00022485"/>
    </source>
</evidence>
<dbReference type="Proteomes" id="UP000321555">
    <property type="component" value="Chromosome"/>
</dbReference>
<dbReference type="InterPro" id="IPR050954">
    <property type="entry name" value="ET_IronSulfur_Cluster-Binding"/>
</dbReference>
<evidence type="ECO:0000256" key="3">
    <source>
        <dbReference type="ARBA" id="ARBA00023004"/>
    </source>
</evidence>
<evidence type="ECO:0000256" key="4">
    <source>
        <dbReference type="ARBA" id="ARBA00023014"/>
    </source>
</evidence>
<accession>A0A5B8Z8N1</accession>
<dbReference type="GO" id="GO:0051539">
    <property type="term" value="F:4 iron, 4 sulfur cluster binding"/>
    <property type="evidence" value="ECO:0007669"/>
    <property type="project" value="UniProtKB-KW"/>
</dbReference>
<gene>
    <name evidence="6" type="ORF">FSZ17_20565</name>
</gene>
<dbReference type="PANTHER" id="PTHR43177">
    <property type="entry name" value="PROTEIN NRFC"/>
    <property type="match status" value="1"/>
</dbReference>
<keyword evidence="1" id="KW-0004">4Fe-4S</keyword>
<evidence type="ECO:0000259" key="5">
    <source>
        <dbReference type="PROSITE" id="PS51379"/>
    </source>
</evidence>
<dbReference type="InterPro" id="IPR017896">
    <property type="entry name" value="4Fe4S_Fe-S-bd"/>
</dbReference>
<proteinExistence type="predicted"/>
<keyword evidence="2" id="KW-0479">Metal-binding</keyword>
<evidence type="ECO:0000256" key="2">
    <source>
        <dbReference type="ARBA" id="ARBA00022723"/>
    </source>
</evidence>
<dbReference type="Pfam" id="PF13247">
    <property type="entry name" value="Fer4_11"/>
    <property type="match status" value="1"/>
</dbReference>
<dbReference type="RefSeq" id="WP_057773860.1">
    <property type="nucleotide sequence ID" value="NZ_CP042593.1"/>
</dbReference>
<dbReference type="CDD" id="cd16371">
    <property type="entry name" value="DMSOR_beta_like"/>
    <property type="match status" value="1"/>
</dbReference>
<dbReference type="SUPFAM" id="SSF54862">
    <property type="entry name" value="4Fe-4S ferredoxins"/>
    <property type="match status" value="1"/>
</dbReference>
<dbReference type="EMBL" id="CP042593">
    <property type="protein sequence ID" value="QED49465.1"/>
    <property type="molecule type" value="Genomic_DNA"/>
</dbReference>